<organism evidence="1 2">
    <name type="scientific">Ezakiella coagulans</name>
    <dbReference type="NCBI Taxonomy" id="46507"/>
    <lineage>
        <taxon>Bacteria</taxon>
        <taxon>Bacillati</taxon>
        <taxon>Bacillota</taxon>
        <taxon>Tissierellia</taxon>
        <taxon>Ezakiella</taxon>
    </lineage>
</organism>
<evidence type="ECO:0000313" key="2">
    <source>
        <dbReference type="Proteomes" id="UP000245793"/>
    </source>
</evidence>
<reference evidence="1 2" key="1">
    <citation type="submission" date="2018-04" db="EMBL/GenBank/DDBJ databases">
        <title>Genomic Encyclopedia of Type Strains, Phase IV (KMG-IV): sequencing the most valuable type-strain genomes for metagenomic binning, comparative biology and taxonomic classification.</title>
        <authorList>
            <person name="Goeker M."/>
        </authorList>
    </citation>
    <scope>NUCLEOTIDE SEQUENCE [LARGE SCALE GENOMIC DNA]</scope>
    <source>
        <strain evidence="1 2">DSM 20705</strain>
    </source>
</reference>
<protein>
    <submittedName>
        <fullName evidence="1">Uncharacterized protein</fullName>
    </submittedName>
</protein>
<dbReference type="AlphaFoldDB" id="A0A2U1E367"/>
<keyword evidence="2" id="KW-1185">Reference proteome</keyword>
<comment type="caution">
    <text evidence="1">The sequence shown here is derived from an EMBL/GenBank/DDBJ whole genome shotgun (WGS) entry which is preliminary data.</text>
</comment>
<dbReference type="EMBL" id="QEKV01000005">
    <property type="protein sequence ID" value="PVY94390.1"/>
    <property type="molecule type" value="Genomic_DNA"/>
</dbReference>
<sequence length="64" mass="7463">MFYSTEAFLAAIHLFLSSLGEIKDFCSMDKKTGRRYDNACHIIQLLNTVICEEFSMRNAYDEIF</sequence>
<gene>
    <name evidence="1" type="ORF">C7381_10596</name>
</gene>
<name>A0A2U1E367_9FIRM</name>
<accession>A0A2U1E367</accession>
<proteinExistence type="predicted"/>
<evidence type="ECO:0000313" key="1">
    <source>
        <dbReference type="EMBL" id="PVY94390.1"/>
    </source>
</evidence>
<dbReference type="Proteomes" id="UP000245793">
    <property type="component" value="Unassembled WGS sequence"/>
</dbReference>